<dbReference type="Proteomes" id="UP000197003">
    <property type="component" value="Chromosome"/>
</dbReference>
<evidence type="ECO:0000313" key="10">
    <source>
        <dbReference type="EMBL" id="ASD63458.1"/>
    </source>
</evidence>
<feature type="domain" description="NfeD1b N-terminal" evidence="9">
    <location>
        <begin position="24"/>
        <end position="179"/>
    </location>
</feature>
<dbReference type="SUPFAM" id="SSF141322">
    <property type="entry name" value="NfeD domain-like"/>
    <property type="match status" value="1"/>
</dbReference>
<feature type="transmembrane region" description="Helical" evidence="5">
    <location>
        <begin position="333"/>
        <end position="354"/>
    </location>
</feature>
<dbReference type="InterPro" id="IPR012340">
    <property type="entry name" value="NA-bd_OB-fold"/>
</dbReference>
<evidence type="ECO:0000313" key="11">
    <source>
        <dbReference type="Proteomes" id="UP000197003"/>
    </source>
</evidence>
<feature type="transmembrane region" description="Helical" evidence="5">
    <location>
        <begin position="278"/>
        <end position="295"/>
    </location>
</feature>
<dbReference type="PANTHER" id="PTHR33507:SF4">
    <property type="entry name" value="NODULATION COMPETITIVENESS PROTEIN NFED"/>
    <property type="match status" value="1"/>
</dbReference>
<dbReference type="Pfam" id="PF01957">
    <property type="entry name" value="NfeD"/>
    <property type="match status" value="1"/>
</dbReference>
<reference evidence="10 11" key="1">
    <citation type="submission" date="2017-04" db="EMBL/GenBank/DDBJ databases">
        <title>Whole genome sequence of Bdellovibrio bacteriovorus strain SSB218315.</title>
        <authorList>
            <person name="Oyedara O."/>
            <person name="Rodriguez-Perez M.A."/>
        </authorList>
    </citation>
    <scope>NUCLEOTIDE SEQUENCE [LARGE SCALE GENOMIC DNA]</scope>
    <source>
        <strain evidence="10 11">SSB218315</strain>
    </source>
</reference>
<dbReference type="SUPFAM" id="SSF52096">
    <property type="entry name" value="ClpP/crotonase"/>
    <property type="match status" value="1"/>
</dbReference>
<dbReference type="InterPro" id="IPR056739">
    <property type="entry name" value="NfeD_membrane"/>
</dbReference>
<evidence type="ECO:0000259" key="9">
    <source>
        <dbReference type="Pfam" id="PF25145"/>
    </source>
</evidence>
<evidence type="ECO:0000256" key="1">
    <source>
        <dbReference type="ARBA" id="ARBA00004141"/>
    </source>
</evidence>
<gene>
    <name evidence="10" type="ORF">B9G79_07680</name>
</gene>
<dbReference type="InterPro" id="IPR052165">
    <property type="entry name" value="Membrane_assoc_protease"/>
</dbReference>
<sequence>MKSLMLILVVSLLSVVAKADCTTAITINEAISASTSDYLERAEKRAVEDKCSSLYLRINTPGGSLQSTRLIVERILASPVPYLCLIAPRGGHAGSAGAIILQACHVNGGLTATNIGAATPILGSGEKTPEDLRKKLINDTVSWMEGVTKLRGRSLKFSKEIITEAKSLSSETAHAEGALDILAGTELEFLQQAQGRKVLVGEDKEPAVVAVHDLREFVPDLRYKVLSFVADPEFAYLLFMGSLALLYVEVTHPGLIAPGVIGGIGLVLSMVAFHKLDVAWGGLALILLGVAFLIAEMFIPSFGALGIGGLIAVFVGSVFLFDAQTTGYVLPMSLIVSVVGVLGIFFLGLGYLAVKTIRLRTQDADAQMQSRDGVVMTVEGNGHSGQVEIIGEIWKFVSEDSLMPGDRVHITGRQGLTLNVKKNK</sequence>
<keyword evidence="4 5" id="KW-0472">Membrane</keyword>
<feature type="domain" description="NfeD-like C-terminal" evidence="7">
    <location>
        <begin position="373"/>
        <end position="422"/>
    </location>
</feature>
<protein>
    <submittedName>
        <fullName evidence="10">Uncharacterized protein</fullName>
    </submittedName>
</protein>
<evidence type="ECO:0000256" key="4">
    <source>
        <dbReference type="ARBA" id="ARBA00023136"/>
    </source>
</evidence>
<dbReference type="OrthoDB" id="5288758at2"/>
<feature type="transmembrane region" description="Helical" evidence="5">
    <location>
        <begin position="255"/>
        <end position="272"/>
    </location>
</feature>
<comment type="subcellular location">
    <subcellularLocation>
        <location evidence="1">Membrane</location>
        <topology evidence="1">Multi-pass membrane protein</topology>
    </subcellularLocation>
</comment>
<dbReference type="RefSeq" id="WP_088564995.1">
    <property type="nucleotide sequence ID" value="NZ_CP020946.1"/>
</dbReference>
<name>A0A1Z3N7M5_BDEBC</name>
<dbReference type="CDD" id="cd07020">
    <property type="entry name" value="Clp_protease_NfeD_1"/>
    <property type="match status" value="1"/>
</dbReference>
<dbReference type="PANTHER" id="PTHR33507">
    <property type="entry name" value="INNER MEMBRANE PROTEIN YBBJ"/>
    <property type="match status" value="1"/>
</dbReference>
<evidence type="ECO:0000256" key="3">
    <source>
        <dbReference type="ARBA" id="ARBA00022989"/>
    </source>
</evidence>
<dbReference type="InterPro" id="IPR056738">
    <property type="entry name" value="NfeD1b_N"/>
</dbReference>
<feature type="transmembrane region" description="Helical" evidence="5">
    <location>
        <begin position="302"/>
        <end position="321"/>
    </location>
</feature>
<evidence type="ECO:0000259" key="7">
    <source>
        <dbReference type="Pfam" id="PF01957"/>
    </source>
</evidence>
<organism evidence="10 11">
    <name type="scientific">Bdellovibrio bacteriovorus</name>
    <dbReference type="NCBI Taxonomy" id="959"/>
    <lineage>
        <taxon>Bacteria</taxon>
        <taxon>Pseudomonadati</taxon>
        <taxon>Bdellovibrionota</taxon>
        <taxon>Bdellovibrionia</taxon>
        <taxon>Bdellovibrionales</taxon>
        <taxon>Pseudobdellovibrionaceae</taxon>
        <taxon>Bdellovibrio</taxon>
    </lineage>
</organism>
<keyword evidence="3 5" id="KW-1133">Transmembrane helix</keyword>
<evidence type="ECO:0000259" key="8">
    <source>
        <dbReference type="Pfam" id="PF24961"/>
    </source>
</evidence>
<dbReference type="Gene3D" id="3.90.226.10">
    <property type="entry name" value="2-enoyl-CoA Hydratase, Chain A, domain 1"/>
    <property type="match status" value="1"/>
</dbReference>
<feature type="signal peptide" evidence="6">
    <location>
        <begin position="1"/>
        <end position="19"/>
    </location>
</feature>
<dbReference type="Pfam" id="PF25145">
    <property type="entry name" value="NfeD1b_N"/>
    <property type="match status" value="1"/>
</dbReference>
<keyword evidence="6" id="KW-0732">Signal</keyword>
<evidence type="ECO:0000256" key="5">
    <source>
        <dbReference type="SAM" id="Phobius"/>
    </source>
</evidence>
<keyword evidence="2 5" id="KW-0812">Transmembrane</keyword>
<feature type="domain" description="NfeD integral membrane" evidence="8">
    <location>
        <begin position="234"/>
        <end position="349"/>
    </location>
</feature>
<dbReference type="InterPro" id="IPR002810">
    <property type="entry name" value="NfeD-like_C"/>
</dbReference>
<dbReference type="AlphaFoldDB" id="A0A1Z3N7M5"/>
<dbReference type="EMBL" id="CP020946">
    <property type="protein sequence ID" value="ASD63458.1"/>
    <property type="molecule type" value="Genomic_DNA"/>
</dbReference>
<evidence type="ECO:0000256" key="2">
    <source>
        <dbReference type="ARBA" id="ARBA00022692"/>
    </source>
</evidence>
<accession>A0A1Z3N7M5</accession>
<dbReference type="Pfam" id="PF24961">
    <property type="entry name" value="NfeD_membrane"/>
    <property type="match status" value="1"/>
</dbReference>
<dbReference type="InterPro" id="IPR029045">
    <property type="entry name" value="ClpP/crotonase-like_dom_sf"/>
</dbReference>
<evidence type="ECO:0000256" key="6">
    <source>
        <dbReference type="SAM" id="SignalP"/>
    </source>
</evidence>
<dbReference type="Gene3D" id="2.40.50.140">
    <property type="entry name" value="Nucleic acid-binding proteins"/>
    <property type="match status" value="1"/>
</dbReference>
<proteinExistence type="predicted"/>
<feature type="transmembrane region" description="Helical" evidence="5">
    <location>
        <begin position="225"/>
        <end position="248"/>
    </location>
</feature>
<dbReference type="GO" id="GO:0016020">
    <property type="term" value="C:membrane"/>
    <property type="evidence" value="ECO:0007669"/>
    <property type="project" value="UniProtKB-SubCell"/>
</dbReference>
<feature type="chain" id="PRO_5012464432" evidence="6">
    <location>
        <begin position="20"/>
        <end position="424"/>
    </location>
</feature>